<dbReference type="PANTHER" id="PTHR21726:SF29">
    <property type="entry name" value="EXPRESSED PROTEIN"/>
    <property type="match status" value="1"/>
</dbReference>
<dbReference type="PANTHER" id="PTHR21726">
    <property type="entry name" value="PHOSPHATIDYLINOSITOL N-ACETYLGLUCOSAMINYLTRANSFERASE SUBUNIT P DOWN SYNDROME CRITICAL REGION PROTEIN 5 -RELATED"/>
    <property type="match status" value="1"/>
</dbReference>
<dbReference type="Proteomes" id="UP000187203">
    <property type="component" value="Unassembled WGS sequence"/>
</dbReference>
<dbReference type="STRING" id="93759.A0A1R3GK60"/>
<dbReference type="AlphaFoldDB" id="A0A1R3GK60"/>
<evidence type="ECO:0000259" key="1">
    <source>
        <dbReference type="Pfam" id="PF14309"/>
    </source>
</evidence>
<dbReference type="EMBL" id="AWUE01022422">
    <property type="protein sequence ID" value="OMO58410.1"/>
    <property type="molecule type" value="Genomic_DNA"/>
</dbReference>
<evidence type="ECO:0000313" key="2">
    <source>
        <dbReference type="EMBL" id="OMO58410.1"/>
    </source>
</evidence>
<protein>
    <recommendedName>
        <fullName evidence="1">DUF4378 domain-containing protein</fullName>
    </recommendedName>
</protein>
<reference evidence="3" key="1">
    <citation type="submission" date="2013-09" db="EMBL/GenBank/DDBJ databases">
        <title>Corchorus olitorius genome sequencing.</title>
        <authorList>
            <person name="Alam M."/>
            <person name="Haque M.S."/>
            <person name="Islam M.S."/>
            <person name="Emdad E.M."/>
            <person name="Islam M.M."/>
            <person name="Ahmed B."/>
            <person name="Halim A."/>
            <person name="Hossen Q.M.M."/>
            <person name="Hossain M.Z."/>
            <person name="Ahmed R."/>
            <person name="Khan M.M."/>
            <person name="Islam R."/>
            <person name="Rashid M.M."/>
            <person name="Khan S.A."/>
            <person name="Rahman M.S."/>
            <person name="Alam M."/>
            <person name="Yahiya A.S."/>
            <person name="Khan M.S."/>
            <person name="Azam M.S."/>
            <person name="Haque T."/>
            <person name="Lashkar M.Z.H."/>
            <person name="Akhand A.I."/>
            <person name="Morshed G."/>
            <person name="Roy S."/>
            <person name="Uddin K.S."/>
            <person name="Rabeya T."/>
            <person name="Hossain A.S."/>
            <person name="Chowdhury A."/>
            <person name="Snigdha A.R."/>
            <person name="Mortoza M.S."/>
            <person name="Matin S.A."/>
            <person name="Hoque S.M.E."/>
            <person name="Islam M.K."/>
            <person name="Roy D.K."/>
            <person name="Haider R."/>
            <person name="Moosa M.M."/>
            <person name="Elias S.M."/>
            <person name="Hasan A.M."/>
            <person name="Jahan S."/>
            <person name="Shafiuddin M."/>
            <person name="Mahmood N."/>
            <person name="Shommy N.S."/>
        </authorList>
    </citation>
    <scope>NUCLEOTIDE SEQUENCE [LARGE SCALE GENOMIC DNA]</scope>
    <source>
        <strain evidence="3">cv. O-4</strain>
    </source>
</reference>
<sequence length="52" mass="5783">MGDCMVDELVDKDMSSQHGKWLDFEDDAFALGVDIEGQILNILVDEVIADLL</sequence>
<feature type="domain" description="DUF4378" evidence="1">
    <location>
        <begin position="3"/>
        <end position="46"/>
    </location>
</feature>
<name>A0A1R3GK60_9ROSI</name>
<evidence type="ECO:0000313" key="3">
    <source>
        <dbReference type="Proteomes" id="UP000187203"/>
    </source>
</evidence>
<proteinExistence type="predicted"/>
<comment type="caution">
    <text evidence="2">The sequence shown here is derived from an EMBL/GenBank/DDBJ whole genome shotgun (WGS) entry which is preliminary data.</text>
</comment>
<accession>A0A1R3GK60</accession>
<dbReference type="InterPro" id="IPR025486">
    <property type="entry name" value="DUF4378"/>
</dbReference>
<dbReference type="Pfam" id="PF14309">
    <property type="entry name" value="DUF4378"/>
    <property type="match status" value="1"/>
</dbReference>
<gene>
    <name evidence="2" type="ORF">COLO4_34668</name>
</gene>
<organism evidence="2 3">
    <name type="scientific">Corchorus olitorius</name>
    <dbReference type="NCBI Taxonomy" id="93759"/>
    <lineage>
        <taxon>Eukaryota</taxon>
        <taxon>Viridiplantae</taxon>
        <taxon>Streptophyta</taxon>
        <taxon>Embryophyta</taxon>
        <taxon>Tracheophyta</taxon>
        <taxon>Spermatophyta</taxon>
        <taxon>Magnoliopsida</taxon>
        <taxon>eudicotyledons</taxon>
        <taxon>Gunneridae</taxon>
        <taxon>Pentapetalae</taxon>
        <taxon>rosids</taxon>
        <taxon>malvids</taxon>
        <taxon>Malvales</taxon>
        <taxon>Malvaceae</taxon>
        <taxon>Grewioideae</taxon>
        <taxon>Apeibeae</taxon>
        <taxon>Corchorus</taxon>
    </lineage>
</organism>
<keyword evidence="3" id="KW-1185">Reference proteome</keyword>
<dbReference type="OrthoDB" id="1697060at2759"/>